<evidence type="ECO:0008006" key="4">
    <source>
        <dbReference type="Google" id="ProtNLM"/>
    </source>
</evidence>
<accession>A0ABU0WZW4</accession>
<feature type="transmembrane region" description="Helical" evidence="1">
    <location>
        <begin position="120"/>
        <end position="140"/>
    </location>
</feature>
<dbReference type="Proteomes" id="UP001225605">
    <property type="component" value="Unassembled WGS sequence"/>
</dbReference>
<dbReference type="RefSeq" id="WP_306746036.1">
    <property type="nucleotide sequence ID" value="NZ_NSDM01000005.1"/>
</dbReference>
<proteinExistence type="predicted"/>
<dbReference type="EMBL" id="NSDM01000005">
    <property type="protein sequence ID" value="MDQ2584882.1"/>
    <property type="molecule type" value="Genomic_DNA"/>
</dbReference>
<feature type="transmembrane region" description="Helical" evidence="1">
    <location>
        <begin position="152"/>
        <end position="172"/>
    </location>
</feature>
<keyword evidence="1" id="KW-0812">Transmembrane</keyword>
<keyword evidence="1" id="KW-0472">Membrane</keyword>
<feature type="transmembrane region" description="Helical" evidence="1">
    <location>
        <begin position="81"/>
        <end position="100"/>
    </location>
</feature>
<organism evidence="2 3">
    <name type="scientific">Saccharothrix yanglingensis</name>
    <dbReference type="NCBI Taxonomy" id="659496"/>
    <lineage>
        <taxon>Bacteria</taxon>
        <taxon>Bacillati</taxon>
        <taxon>Actinomycetota</taxon>
        <taxon>Actinomycetes</taxon>
        <taxon>Pseudonocardiales</taxon>
        <taxon>Pseudonocardiaceae</taxon>
        <taxon>Saccharothrix</taxon>
    </lineage>
</organism>
<keyword evidence="1" id="KW-1133">Transmembrane helix</keyword>
<feature type="transmembrane region" description="Helical" evidence="1">
    <location>
        <begin position="45"/>
        <end position="69"/>
    </location>
</feature>
<name>A0ABU0WZW4_9PSEU</name>
<sequence>MPRKPNAGGPPTGVFTRIAGAACLGFTATIVLANVVDLVVGADGLAAALTPTAWVLSTLFGAGAVSALWRSERERGEAWSLVGFAGLLLQNGAFAAVTALRLALPSADRSAGLPALHDALFTLNGVFLALALTGLSVGGVRSALIPWWHAALGLLSAALLFASATLAPLVVARPGPPGLLGLGGWLLWVGWLVAYGVALLRAGAPVGQAVSARPGETMPCS</sequence>
<gene>
    <name evidence="2" type="ORF">CKY47_13000</name>
</gene>
<keyword evidence="3" id="KW-1185">Reference proteome</keyword>
<evidence type="ECO:0000313" key="2">
    <source>
        <dbReference type="EMBL" id="MDQ2584882.1"/>
    </source>
</evidence>
<feature type="transmembrane region" description="Helical" evidence="1">
    <location>
        <begin position="12"/>
        <end position="33"/>
    </location>
</feature>
<comment type="caution">
    <text evidence="2">The sequence shown here is derived from an EMBL/GenBank/DDBJ whole genome shotgun (WGS) entry which is preliminary data.</text>
</comment>
<evidence type="ECO:0000313" key="3">
    <source>
        <dbReference type="Proteomes" id="UP001225605"/>
    </source>
</evidence>
<evidence type="ECO:0000256" key="1">
    <source>
        <dbReference type="SAM" id="Phobius"/>
    </source>
</evidence>
<reference evidence="2 3" key="1">
    <citation type="submission" date="2017-06" db="EMBL/GenBank/DDBJ databases">
        <title>Cultured bacterium strain Saccharothrix yanglingensis Hhs.015.</title>
        <authorList>
            <person name="Xia Y."/>
        </authorList>
    </citation>
    <scope>NUCLEOTIDE SEQUENCE [LARGE SCALE GENOMIC DNA]</scope>
    <source>
        <strain evidence="2 3">Hhs.015</strain>
    </source>
</reference>
<protein>
    <recommendedName>
        <fullName evidence="4">DUF4386 family protein</fullName>
    </recommendedName>
</protein>
<feature type="transmembrane region" description="Helical" evidence="1">
    <location>
        <begin position="178"/>
        <end position="200"/>
    </location>
</feature>